<organism evidence="3 4">
    <name type="scientific">Paramagnetospirillum marisnigri</name>
    <dbReference type="NCBI Taxonomy" id="1285242"/>
    <lineage>
        <taxon>Bacteria</taxon>
        <taxon>Pseudomonadati</taxon>
        <taxon>Pseudomonadota</taxon>
        <taxon>Alphaproteobacteria</taxon>
        <taxon>Rhodospirillales</taxon>
        <taxon>Magnetospirillaceae</taxon>
        <taxon>Paramagnetospirillum</taxon>
    </lineage>
</organism>
<feature type="transmembrane region" description="Helical" evidence="1">
    <location>
        <begin position="395"/>
        <end position="417"/>
    </location>
</feature>
<dbReference type="GO" id="GO:0000271">
    <property type="term" value="P:polysaccharide biosynthetic process"/>
    <property type="evidence" value="ECO:0007669"/>
    <property type="project" value="TreeGrafter"/>
</dbReference>
<feature type="transmembrane region" description="Helical" evidence="1">
    <location>
        <begin position="352"/>
        <end position="375"/>
    </location>
</feature>
<feature type="domain" description="Acyltransferase 3" evidence="2">
    <location>
        <begin position="32"/>
        <end position="374"/>
    </location>
</feature>
<dbReference type="Pfam" id="PF01757">
    <property type="entry name" value="Acyl_transf_3"/>
    <property type="match status" value="1"/>
</dbReference>
<feature type="transmembrane region" description="Helical" evidence="1">
    <location>
        <begin position="211"/>
        <end position="230"/>
    </location>
</feature>
<dbReference type="GO" id="GO:0016020">
    <property type="term" value="C:membrane"/>
    <property type="evidence" value="ECO:0007669"/>
    <property type="project" value="TreeGrafter"/>
</dbReference>
<dbReference type="AlphaFoldDB" id="A0A178MWF0"/>
<reference evidence="3 4" key="1">
    <citation type="submission" date="2016-04" db="EMBL/GenBank/DDBJ databases">
        <title>Draft genome sequence of freshwater magnetotactic bacteria Magnetospirillum marisnigri SP-1 and Magnetospirillum moscoviense BB-1.</title>
        <authorList>
            <person name="Koziaeva V."/>
            <person name="Dziuba M.V."/>
            <person name="Ivanov T.M."/>
            <person name="Kuznetsov B."/>
            <person name="Grouzdev D.S."/>
        </authorList>
    </citation>
    <scope>NUCLEOTIDE SEQUENCE [LARGE SCALE GENOMIC DNA]</scope>
    <source>
        <strain evidence="3 4">SP-1</strain>
    </source>
</reference>
<keyword evidence="1" id="KW-1133">Transmembrane helix</keyword>
<name>A0A178MWF0_9PROT</name>
<dbReference type="PANTHER" id="PTHR23028:SF53">
    <property type="entry name" value="ACYL_TRANSF_3 DOMAIN-CONTAINING PROTEIN"/>
    <property type="match status" value="1"/>
</dbReference>
<gene>
    <name evidence="3" type="ORF">A6A04_12225</name>
</gene>
<feature type="transmembrane region" description="Helical" evidence="1">
    <location>
        <begin position="110"/>
        <end position="133"/>
    </location>
</feature>
<feature type="transmembrane region" description="Helical" evidence="1">
    <location>
        <begin position="320"/>
        <end position="340"/>
    </location>
</feature>
<dbReference type="EMBL" id="LWQT01000028">
    <property type="protein sequence ID" value="OAN54684.1"/>
    <property type="molecule type" value="Genomic_DNA"/>
</dbReference>
<feature type="transmembrane region" description="Helical" evidence="1">
    <location>
        <begin position="164"/>
        <end position="182"/>
    </location>
</feature>
<keyword evidence="1" id="KW-0812">Transmembrane</keyword>
<dbReference type="GO" id="GO:0016747">
    <property type="term" value="F:acyltransferase activity, transferring groups other than amino-acyl groups"/>
    <property type="evidence" value="ECO:0007669"/>
    <property type="project" value="InterPro"/>
</dbReference>
<feature type="transmembrane region" description="Helical" evidence="1">
    <location>
        <begin position="187"/>
        <end position="205"/>
    </location>
</feature>
<dbReference type="InterPro" id="IPR050879">
    <property type="entry name" value="Acyltransferase_3"/>
</dbReference>
<feature type="transmembrane region" description="Helical" evidence="1">
    <location>
        <begin position="242"/>
        <end position="261"/>
    </location>
</feature>
<sequence length="439" mass="48678">MLFYAGLVVFMIPSLRRRLAPLFQTTRGASIESIDGLRGLMAIWVSLYHLVVMRVADFSATLKAMPFLMDGGIAVPVFCVISGFVVYNSMRHDLGRDGLRAYYIARLLRIYPVYAVVVLAHFIHAMMGLYPLIQADEPKLLRLLSELFLPVLFGGENFLVPQFWSLYVELSFYLALPFLVIVSGRNLFMVCLAATALFVLTGYGSTREFTLWKYFFMGIACCLAYDRVVALATGWQRGRRETAGLALFAAGFALLVAGIIWDLPSFVTGIYLPDYIENPAATVGSITRHVMIAAYEGAGSGHVMRYRDMVPPKLTFAHGYTLWVGLAAMLMILSTALSAWLARLFSLPVFKFLSAISYSAFAWHIFIYCIDLGFVLNSSTSMVVIEPPPIPGNDLVFAMGLVLPSLLGVSALSFLLIERPALLLRRHLGRRAKMADIVG</sequence>
<keyword evidence="4" id="KW-1185">Reference proteome</keyword>
<dbReference type="STRING" id="1285242.A6A04_12225"/>
<dbReference type="InterPro" id="IPR002656">
    <property type="entry name" value="Acyl_transf_3_dom"/>
</dbReference>
<evidence type="ECO:0000313" key="3">
    <source>
        <dbReference type="EMBL" id="OAN54684.1"/>
    </source>
</evidence>
<dbReference type="PANTHER" id="PTHR23028">
    <property type="entry name" value="ACETYLTRANSFERASE"/>
    <property type="match status" value="1"/>
</dbReference>
<accession>A0A178MWF0</accession>
<evidence type="ECO:0000256" key="1">
    <source>
        <dbReference type="SAM" id="Phobius"/>
    </source>
</evidence>
<evidence type="ECO:0000313" key="4">
    <source>
        <dbReference type="Proteomes" id="UP000078428"/>
    </source>
</evidence>
<comment type="caution">
    <text evidence="3">The sequence shown here is derived from an EMBL/GenBank/DDBJ whole genome shotgun (WGS) entry which is preliminary data.</text>
</comment>
<dbReference type="Proteomes" id="UP000078428">
    <property type="component" value="Unassembled WGS sequence"/>
</dbReference>
<keyword evidence="1" id="KW-0472">Membrane</keyword>
<protein>
    <recommendedName>
        <fullName evidence="2">Acyltransferase 3 domain-containing protein</fullName>
    </recommendedName>
</protein>
<feature type="transmembrane region" description="Helical" evidence="1">
    <location>
        <begin position="68"/>
        <end position="90"/>
    </location>
</feature>
<evidence type="ECO:0000259" key="2">
    <source>
        <dbReference type="Pfam" id="PF01757"/>
    </source>
</evidence>
<proteinExistence type="predicted"/>